<dbReference type="Gene3D" id="1.10.10.10">
    <property type="entry name" value="Winged helix-like DNA-binding domain superfamily/Winged helix DNA-binding domain"/>
    <property type="match status" value="1"/>
</dbReference>
<evidence type="ECO:0000313" key="2">
    <source>
        <dbReference type="EMBL" id="MDN6899804.1"/>
    </source>
</evidence>
<dbReference type="RefSeq" id="WP_301710980.1">
    <property type="nucleotide sequence ID" value="NZ_SDWY01000001.1"/>
</dbReference>
<dbReference type="InterPro" id="IPR036390">
    <property type="entry name" value="WH_DNA-bd_sf"/>
</dbReference>
<dbReference type="GO" id="GO:0006950">
    <property type="term" value="P:response to stress"/>
    <property type="evidence" value="ECO:0007669"/>
    <property type="project" value="TreeGrafter"/>
</dbReference>
<evidence type="ECO:0000259" key="1">
    <source>
        <dbReference type="PROSITE" id="PS50995"/>
    </source>
</evidence>
<dbReference type="InterPro" id="IPR036388">
    <property type="entry name" value="WH-like_DNA-bd_sf"/>
</dbReference>
<dbReference type="PRINTS" id="PR00598">
    <property type="entry name" value="HTHMARR"/>
</dbReference>
<dbReference type="Pfam" id="PF12802">
    <property type="entry name" value="MarR_2"/>
    <property type="match status" value="1"/>
</dbReference>
<protein>
    <submittedName>
        <fullName evidence="2">MarR family transcriptional regulator</fullName>
    </submittedName>
</protein>
<evidence type="ECO:0000313" key="3">
    <source>
        <dbReference type="Proteomes" id="UP001167919"/>
    </source>
</evidence>
<proteinExistence type="predicted"/>
<dbReference type="PROSITE" id="PS50995">
    <property type="entry name" value="HTH_MARR_2"/>
    <property type="match status" value="1"/>
</dbReference>
<dbReference type="GO" id="GO:0003700">
    <property type="term" value="F:DNA-binding transcription factor activity"/>
    <property type="evidence" value="ECO:0007669"/>
    <property type="project" value="InterPro"/>
</dbReference>
<name>A0AAJ1R7Z4_9LACO</name>
<dbReference type="InterPro" id="IPR039422">
    <property type="entry name" value="MarR/SlyA-like"/>
</dbReference>
<dbReference type="SUPFAM" id="SSF46785">
    <property type="entry name" value="Winged helix' DNA-binding domain"/>
    <property type="match status" value="1"/>
</dbReference>
<dbReference type="SMART" id="SM00347">
    <property type="entry name" value="HTH_MARR"/>
    <property type="match status" value="1"/>
</dbReference>
<accession>A0AAJ1R7Z4</accession>
<sequence>MKTALESLRSADARYTEKLIKLMKSFGMTIAEHRLLLLIESSLDTQEKISKATKLDTSTLSRQLKSAVKKELLDKIATGRDKRQLIYSVTEKGQANVKQIAAELARIDAAVFTDWNQNDRALLEQLLDKLEKSI</sequence>
<dbReference type="Proteomes" id="UP001167919">
    <property type="component" value="Unassembled WGS sequence"/>
</dbReference>
<dbReference type="PANTHER" id="PTHR33164:SF57">
    <property type="entry name" value="MARR-FAMILY TRANSCRIPTIONAL REGULATOR"/>
    <property type="match status" value="1"/>
</dbReference>
<dbReference type="InterPro" id="IPR000835">
    <property type="entry name" value="HTH_MarR-typ"/>
</dbReference>
<organism evidence="2 3">
    <name type="scientific">Oenococcus sicerae</name>
    <dbReference type="NCBI Taxonomy" id="2203724"/>
    <lineage>
        <taxon>Bacteria</taxon>
        <taxon>Bacillati</taxon>
        <taxon>Bacillota</taxon>
        <taxon>Bacilli</taxon>
        <taxon>Lactobacillales</taxon>
        <taxon>Lactobacillaceae</taxon>
        <taxon>Oenococcus</taxon>
    </lineage>
</organism>
<dbReference type="AlphaFoldDB" id="A0AAJ1R7Z4"/>
<dbReference type="EMBL" id="SDWY01000001">
    <property type="protein sequence ID" value="MDN6899804.1"/>
    <property type="molecule type" value="Genomic_DNA"/>
</dbReference>
<reference evidence="2" key="1">
    <citation type="submission" date="2019-01" db="EMBL/GenBank/DDBJ databases">
        <title>Oenococcus sicerae UCMA17102.</title>
        <authorList>
            <person name="Cousin F.J."/>
            <person name="Le Guellec R."/>
            <person name="Cretenet M."/>
        </authorList>
    </citation>
    <scope>NUCLEOTIDE SEQUENCE</scope>
    <source>
        <strain evidence="2">UCMA17102</strain>
    </source>
</reference>
<feature type="domain" description="HTH marR-type" evidence="1">
    <location>
        <begin position="1"/>
        <end position="132"/>
    </location>
</feature>
<comment type="caution">
    <text evidence="2">The sequence shown here is derived from an EMBL/GenBank/DDBJ whole genome shotgun (WGS) entry which is preliminary data.</text>
</comment>
<dbReference type="PANTHER" id="PTHR33164">
    <property type="entry name" value="TRANSCRIPTIONAL REGULATOR, MARR FAMILY"/>
    <property type="match status" value="1"/>
</dbReference>
<gene>
    <name evidence="2" type="ORF">EVC35_02135</name>
</gene>